<keyword evidence="7" id="KW-0472">Membrane</keyword>
<dbReference type="EnsemblPlants" id="Bo9g134880.1">
    <property type="protein sequence ID" value="Bo9g134880.1"/>
    <property type="gene ID" value="Bo9g134880"/>
</dbReference>
<comment type="subcellular location">
    <subcellularLocation>
        <location evidence="1">Membrane</location>
        <topology evidence="1">Multi-pass membrane protein</topology>
    </subcellularLocation>
</comment>
<dbReference type="InterPro" id="IPR017871">
    <property type="entry name" value="ABC_transporter-like_CS"/>
</dbReference>
<dbReference type="SMART" id="SM00382">
    <property type="entry name" value="AAA"/>
    <property type="match status" value="1"/>
</dbReference>
<keyword evidence="5" id="KW-0067">ATP-binding</keyword>
<dbReference type="InterPro" id="IPR003593">
    <property type="entry name" value="AAA+_ATPase"/>
</dbReference>
<feature type="domain" description="ABC transporter" evidence="9">
    <location>
        <begin position="78"/>
        <end position="353"/>
    </location>
</feature>
<dbReference type="GO" id="GO:0016887">
    <property type="term" value="F:ATP hydrolysis activity"/>
    <property type="evidence" value="ECO:0007669"/>
    <property type="project" value="InterPro"/>
</dbReference>
<dbReference type="Gene3D" id="3.40.50.300">
    <property type="entry name" value="P-loop containing nucleotide triphosphate hydrolases"/>
    <property type="match status" value="2"/>
</dbReference>
<dbReference type="PANTHER" id="PTHR24221:SF558">
    <property type="entry name" value="(RAPE) HYPOTHETICAL PROTEIN"/>
    <property type="match status" value="1"/>
</dbReference>
<keyword evidence="2" id="KW-0813">Transport</keyword>
<dbReference type="GO" id="GO:0006879">
    <property type="term" value="P:intracellular iron ion homeostasis"/>
    <property type="evidence" value="ECO:0007669"/>
    <property type="project" value="TreeGrafter"/>
</dbReference>
<protein>
    <recommendedName>
        <fullName evidence="9">ABC transporter domain-containing protein</fullName>
    </recommendedName>
</protein>
<evidence type="ECO:0000256" key="3">
    <source>
        <dbReference type="ARBA" id="ARBA00022692"/>
    </source>
</evidence>
<evidence type="ECO:0000256" key="2">
    <source>
        <dbReference type="ARBA" id="ARBA00022448"/>
    </source>
</evidence>
<dbReference type="AlphaFoldDB" id="A0A0D3ECB9"/>
<dbReference type="Gene3D" id="1.20.1560.10">
    <property type="entry name" value="ABC transporter type 1, transmembrane domain"/>
    <property type="match status" value="1"/>
</dbReference>
<dbReference type="FunFam" id="3.40.50.300:FF:000604">
    <property type="entry name" value="ABC transporter B family member 28"/>
    <property type="match status" value="1"/>
</dbReference>
<dbReference type="InterPro" id="IPR027417">
    <property type="entry name" value="P-loop_NTPase"/>
</dbReference>
<reference evidence="10 11" key="1">
    <citation type="journal article" date="2014" name="Genome Biol.">
        <title>Transcriptome and methylome profiling reveals relics of genome dominance in the mesopolyploid Brassica oleracea.</title>
        <authorList>
            <person name="Parkin I.A."/>
            <person name="Koh C."/>
            <person name="Tang H."/>
            <person name="Robinson S.J."/>
            <person name="Kagale S."/>
            <person name="Clarke W.E."/>
            <person name="Town C.D."/>
            <person name="Nixon J."/>
            <person name="Krishnakumar V."/>
            <person name="Bidwell S.L."/>
            <person name="Denoeud F."/>
            <person name="Belcram H."/>
            <person name="Links M.G."/>
            <person name="Just J."/>
            <person name="Clarke C."/>
            <person name="Bender T."/>
            <person name="Huebert T."/>
            <person name="Mason A.S."/>
            <person name="Pires J.C."/>
            <person name="Barker G."/>
            <person name="Moore J."/>
            <person name="Walley P.G."/>
            <person name="Manoli S."/>
            <person name="Batley J."/>
            <person name="Edwards D."/>
            <person name="Nelson M.N."/>
            <person name="Wang X."/>
            <person name="Paterson A.H."/>
            <person name="King G."/>
            <person name="Bancroft I."/>
            <person name="Chalhoub B."/>
            <person name="Sharpe A.G."/>
        </authorList>
    </citation>
    <scope>NUCLEOTIDE SEQUENCE</scope>
    <source>
        <strain evidence="10 11">cv. TO1000</strain>
    </source>
</reference>
<evidence type="ECO:0000259" key="9">
    <source>
        <dbReference type="PROSITE" id="PS50893"/>
    </source>
</evidence>
<evidence type="ECO:0000256" key="4">
    <source>
        <dbReference type="ARBA" id="ARBA00022741"/>
    </source>
</evidence>
<organism evidence="10 11">
    <name type="scientific">Brassica oleracea var. oleracea</name>
    <dbReference type="NCBI Taxonomy" id="109376"/>
    <lineage>
        <taxon>Eukaryota</taxon>
        <taxon>Viridiplantae</taxon>
        <taxon>Streptophyta</taxon>
        <taxon>Embryophyta</taxon>
        <taxon>Tracheophyta</taxon>
        <taxon>Spermatophyta</taxon>
        <taxon>Magnoliopsida</taxon>
        <taxon>eudicotyledons</taxon>
        <taxon>Gunneridae</taxon>
        <taxon>Pentapetalae</taxon>
        <taxon>rosids</taxon>
        <taxon>malvids</taxon>
        <taxon>Brassicales</taxon>
        <taxon>Brassicaceae</taxon>
        <taxon>Brassiceae</taxon>
        <taxon>Brassica</taxon>
    </lineage>
</organism>
<reference evidence="10" key="2">
    <citation type="submission" date="2015-03" db="UniProtKB">
        <authorList>
            <consortium name="EnsemblPlants"/>
        </authorList>
    </citation>
    <scope>IDENTIFICATION</scope>
</reference>
<dbReference type="InterPro" id="IPR003439">
    <property type="entry name" value="ABC_transporter-like_ATP-bd"/>
</dbReference>
<dbReference type="InterPro" id="IPR039421">
    <property type="entry name" value="Type_1_exporter"/>
</dbReference>
<dbReference type="GO" id="GO:0005524">
    <property type="term" value="F:ATP binding"/>
    <property type="evidence" value="ECO:0007669"/>
    <property type="project" value="UniProtKB-KW"/>
</dbReference>
<dbReference type="GO" id="GO:0005743">
    <property type="term" value="C:mitochondrial inner membrane"/>
    <property type="evidence" value="ECO:0007669"/>
    <property type="project" value="TreeGrafter"/>
</dbReference>
<dbReference type="Pfam" id="PF00005">
    <property type="entry name" value="ABC_tran"/>
    <property type="match status" value="1"/>
</dbReference>
<evidence type="ECO:0000313" key="11">
    <source>
        <dbReference type="Proteomes" id="UP000032141"/>
    </source>
</evidence>
<keyword evidence="4" id="KW-0547">Nucleotide-binding</keyword>
<dbReference type="Gramene" id="Bo9g134880.1">
    <property type="protein sequence ID" value="Bo9g134880.1"/>
    <property type="gene ID" value="Bo9g134880"/>
</dbReference>
<evidence type="ECO:0000256" key="5">
    <source>
        <dbReference type="ARBA" id="ARBA00022840"/>
    </source>
</evidence>
<dbReference type="PROSITE" id="PS50893">
    <property type="entry name" value="ABC_TRANSPORTER_2"/>
    <property type="match status" value="1"/>
</dbReference>
<dbReference type="PANTHER" id="PTHR24221">
    <property type="entry name" value="ATP-BINDING CASSETTE SUB-FAMILY B"/>
    <property type="match status" value="1"/>
</dbReference>
<evidence type="ECO:0000313" key="10">
    <source>
        <dbReference type="EnsemblPlants" id="Bo9g134880.1"/>
    </source>
</evidence>
<feature type="compositionally biased region" description="Low complexity" evidence="8">
    <location>
        <begin position="12"/>
        <end position="23"/>
    </location>
</feature>
<evidence type="ECO:0000256" key="1">
    <source>
        <dbReference type="ARBA" id="ARBA00004141"/>
    </source>
</evidence>
<dbReference type="Proteomes" id="UP000032141">
    <property type="component" value="Chromosome C9"/>
</dbReference>
<dbReference type="SUPFAM" id="SSF52540">
    <property type="entry name" value="P-loop containing nucleoside triphosphate hydrolases"/>
    <property type="match status" value="2"/>
</dbReference>
<dbReference type="GO" id="GO:0042626">
    <property type="term" value="F:ATPase-coupled transmembrane transporter activity"/>
    <property type="evidence" value="ECO:0007669"/>
    <property type="project" value="TreeGrafter"/>
</dbReference>
<dbReference type="InterPro" id="IPR036640">
    <property type="entry name" value="ABC1_TM_sf"/>
</dbReference>
<dbReference type="STRING" id="109376.A0A0D3ECB9"/>
<dbReference type="PROSITE" id="PS00211">
    <property type="entry name" value="ABC_TRANSPORTER_1"/>
    <property type="match status" value="1"/>
</dbReference>
<name>A0A0D3ECB9_BRAOL</name>
<proteinExistence type="predicted"/>
<evidence type="ECO:0000256" key="6">
    <source>
        <dbReference type="ARBA" id="ARBA00022989"/>
    </source>
</evidence>
<keyword evidence="11" id="KW-1185">Reference proteome</keyword>
<feature type="region of interest" description="Disordered" evidence="8">
    <location>
        <begin position="1"/>
        <end position="24"/>
    </location>
</feature>
<dbReference type="HOGENOM" id="CLU_000604_1_9_1"/>
<evidence type="ECO:0000256" key="7">
    <source>
        <dbReference type="ARBA" id="ARBA00023136"/>
    </source>
</evidence>
<accession>A0A0D3ECB9</accession>
<feature type="compositionally biased region" description="Basic and acidic residues" evidence="8">
    <location>
        <begin position="1"/>
        <end position="11"/>
    </location>
</feature>
<keyword evidence="3" id="KW-0812">Transmembrane</keyword>
<keyword evidence="6" id="KW-1133">Transmembrane helix</keyword>
<dbReference type="eggNOG" id="KOG0057">
    <property type="taxonomic scope" value="Eukaryota"/>
</dbReference>
<dbReference type="OMA" id="IAGRACH"/>
<evidence type="ECO:0000256" key="8">
    <source>
        <dbReference type="SAM" id="MobiDB-lite"/>
    </source>
</evidence>
<sequence length="368" mass="40264">MCVRNSKDRSSLPRASRSPSLPLHHCASPPPLSDLMGLAFAPVVKQDLRPGNPNSIKEKSDITNINDAKPLVLKGGSIQFENVHFSYVPERKILDGISFVVPAGKSVAIVGTSGSGNFLNLVCASQQFLECYSDSMTQIPELKVLFFFHLSVNYGELVLEALLAAEKFIEEKALVSRIDGQDIKEVRLDTLRSSIGVVPQDTVLFNDTIFHNIHYGRLSATEEEVYDAARRAAIHDTISNFPDKYSTVVGERGLKLSGGEKQRVALARAFLKSPVILLCDEATSALDSTTEAEILNALKALASNRTSIFIAHRLTTAMQCDEIVVLENGKVVEQGPHDVLLGKSGRYAQLWTQQNSTVDMIDAAIKLE</sequence>